<evidence type="ECO:0000256" key="1">
    <source>
        <dbReference type="ARBA" id="ARBA00001974"/>
    </source>
</evidence>
<dbReference type="GO" id="GO:0071949">
    <property type="term" value="F:FAD binding"/>
    <property type="evidence" value="ECO:0007669"/>
    <property type="project" value="InterPro"/>
</dbReference>
<evidence type="ECO:0000256" key="5">
    <source>
        <dbReference type="ARBA" id="ARBA00023033"/>
    </source>
</evidence>
<accession>A0A164NH37</accession>
<keyword evidence="4" id="KW-0560">Oxidoreductase</keyword>
<comment type="cofactor">
    <cofactor evidence="1">
        <name>FAD</name>
        <dbReference type="ChEBI" id="CHEBI:57692"/>
    </cofactor>
</comment>
<dbReference type="Proteomes" id="UP000076512">
    <property type="component" value="Unassembled WGS sequence"/>
</dbReference>
<dbReference type="Gene3D" id="3.50.50.60">
    <property type="entry name" value="FAD/NAD(P)-binding domain"/>
    <property type="match status" value="1"/>
</dbReference>
<dbReference type="RefSeq" id="WP_067587672.1">
    <property type="nucleotide sequence ID" value="NZ_JABMCZ010000005.1"/>
</dbReference>
<dbReference type="Pfam" id="PF01494">
    <property type="entry name" value="FAD_binding_3"/>
    <property type="match status" value="1"/>
</dbReference>
<dbReference type="PANTHER" id="PTHR13789">
    <property type="entry name" value="MONOOXYGENASE"/>
    <property type="match status" value="1"/>
</dbReference>
<name>A0A164NH37_9NOCA</name>
<feature type="domain" description="FAD-binding" evidence="6">
    <location>
        <begin position="7"/>
        <end position="342"/>
    </location>
</feature>
<keyword evidence="8" id="KW-1185">Reference proteome</keyword>
<dbReference type="PRINTS" id="PR00420">
    <property type="entry name" value="RNGMNOXGNASE"/>
</dbReference>
<evidence type="ECO:0000313" key="8">
    <source>
        <dbReference type="Proteomes" id="UP000076512"/>
    </source>
</evidence>
<proteinExistence type="predicted"/>
<dbReference type="STRING" id="455432.AWN90_25050"/>
<dbReference type="SUPFAM" id="SSF51905">
    <property type="entry name" value="FAD/NAD(P)-binding domain"/>
    <property type="match status" value="1"/>
</dbReference>
<dbReference type="GO" id="GO:0004497">
    <property type="term" value="F:monooxygenase activity"/>
    <property type="evidence" value="ECO:0007669"/>
    <property type="project" value="UniProtKB-KW"/>
</dbReference>
<evidence type="ECO:0000256" key="3">
    <source>
        <dbReference type="ARBA" id="ARBA00022827"/>
    </source>
</evidence>
<keyword evidence="2" id="KW-0285">Flavoprotein</keyword>
<keyword evidence="3" id="KW-0274">FAD</keyword>
<protein>
    <submittedName>
        <fullName evidence="7">FAD-dependent monooxygenase</fullName>
    </submittedName>
</protein>
<dbReference type="OrthoDB" id="4568714at2"/>
<dbReference type="InterPro" id="IPR036188">
    <property type="entry name" value="FAD/NAD-bd_sf"/>
</dbReference>
<evidence type="ECO:0000256" key="2">
    <source>
        <dbReference type="ARBA" id="ARBA00022630"/>
    </source>
</evidence>
<evidence type="ECO:0000313" key="7">
    <source>
        <dbReference type="EMBL" id="KZM74357.1"/>
    </source>
</evidence>
<evidence type="ECO:0000256" key="4">
    <source>
        <dbReference type="ARBA" id="ARBA00023002"/>
    </source>
</evidence>
<reference evidence="7 8" key="1">
    <citation type="submission" date="2016-04" db="EMBL/GenBank/DDBJ databases">
        <authorList>
            <person name="Evans L.H."/>
            <person name="Alamgir A."/>
            <person name="Owens N."/>
            <person name="Weber N.D."/>
            <person name="Virtaneva K."/>
            <person name="Barbian K."/>
            <person name="Babar A."/>
            <person name="Rosenke K."/>
        </authorList>
    </citation>
    <scope>NUCLEOTIDE SEQUENCE [LARGE SCALE GENOMIC DNA]</scope>
    <source>
        <strain evidence="7 8">IFM 0406</strain>
    </source>
</reference>
<gene>
    <name evidence="7" type="ORF">AWN90_25050</name>
</gene>
<evidence type="ECO:0000259" key="6">
    <source>
        <dbReference type="Pfam" id="PF01494"/>
    </source>
</evidence>
<dbReference type="AlphaFoldDB" id="A0A164NH37"/>
<dbReference type="EMBL" id="LWGR01000005">
    <property type="protein sequence ID" value="KZM74357.1"/>
    <property type="molecule type" value="Genomic_DNA"/>
</dbReference>
<dbReference type="InterPro" id="IPR050493">
    <property type="entry name" value="FAD-dep_Monooxygenase_BioMet"/>
</dbReference>
<dbReference type="PANTHER" id="PTHR13789:SF318">
    <property type="entry name" value="GERANYLGERANYL DIPHOSPHATE REDUCTASE"/>
    <property type="match status" value="1"/>
</dbReference>
<dbReference type="InterPro" id="IPR002938">
    <property type="entry name" value="FAD-bd"/>
</dbReference>
<comment type="caution">
    <text evidence="7">The sequence shown here is derived from an EMBL/GenBank/DDBJ whole genome shotgun (WGS) entry which is preliminary data.</text>
</comment>
<sequence length="388" mass="42862">MSANKSAIVVGAGIGGLTAAIALRQVGIDVHVYERAAQIRSGGFGLSVMSNAIAALESLGIDLRLERHGRVLERYYVKDRHGRLLREFPFPEIIERVGAPSVCVGRADLLAALREYAADLPVTVGAAVERFEPIGDRVRVHFDDGRSADADMLIGADGFHSAVRKQIAGPGERWHDSGYIVWLGITDYEHPRFAPGSVVHHWGDGMRFGLVDIGHGRLYWWGTKNMPLDRSMSWNGGKAELLEEYSGWPDEVLTAIRVTAEENLISTNTRDRPFLERWGAGPVTLLGDAAHPMLTSLGQGAAMAIEDAVVLARHLEHATDIDDGLRGYEDARRERTRAIVESTRAISDFEQSQGPIRRRIRDGYFRFMPHRTLVRKLEPALTFPGVTA</sequence>
<keyword evidence="5 7" id="KW-0503">Monooxygenase</keyword>
<organism evidence="7 8">
    <name type="scientific">Nocardia terpenica</name>
    <dbReference type="NCBI Taxonomy" id="455432"/>
    <lineage>
        <taxon>Bacteria</taxon>
        <taxon>Bacillati</taxon>
        <taxon>Actinomycetota</taxon>
        <taxon>Actinomycetes</taxon>
        <taxon>Mycobacteriales</taxon>
        <taxon>Nocardiaceae</taxon>
        <taxon>Nocardia</taxon>
    </lineage>
</organism>